<organism evidence="2 3">
    <name type="scientific">Tribolium castaneum</name>
    <name type="common">Red flour beetle</name>
    <dbReference type="NCBI Taxonomy" id="7070"/>
    <lineage>
        <taxon>Eukaryota</taxon>
        <taxon>Metazoa</taxon>
        <taxon>Ecdysozoa</taxon>
        <taxon>Arthropoda</taxon>
        <taxon>Hexapoda</taxon>
        <taxon>Insecta</taxon>
        <taxon>Pterygota</taxon>
        <taxon>Neoptera</taxon>
        <taxon>Endopterygota</taxon>
        <taxon>Coleoptera</taxon>
        <taxon>Polyphaga</taxon>
        <taxon>Cucujiformia</taxon>
        <taxon>Tenebrionidae</taxon>
        <taxon>Tenebrionidae incertae sedis</taxon>
        <taxon>Tribolium</taxon>
    </lineage>
</organism>
<sequence length="184" mass="19729">MSLEVVTGVLRSPGCASETAGSSAATRVEAEHVEVVSGGGGGGRRLGQQEGGVVMMVVVVVVLCGQRVQAVHDHGGRRVGGARRGPYHRTGACSAGGTHCTSVLGTTRVEGDSRRTPVLAQIYYYSTMLHYLRARELLRNWSRRERYFTFMNGVSVPYLEVASEGRANREQDPSNDAPPPTNVT</sequence>
<evidence type="ECO:0000313" key="3">
    <source>
        <dbReference type="Proteomes" id="UP000007266"/>
    </source>
</evidence>
<evidence type="ECO:0000313" key="2">
    <source>
        <dbReference type="EMBL" id="EEZ98917.1"/>
    </source>
</evidence>
<evidence type="ECO:0000256" key="1">
    <source>
        <dbReference type="SAM" id="MobiDB-lite"/>
    </source>
</evidence>
<dbReference type="AlphaFoldDB" id="D6WB01"/>
<dbReference type="EMBL" id="KQ971311">
    <property type="protein sequence ID" value="EEZ98917.1"/>
    <property type="molecule type" value="Genomic_DNA"/>
</dbReference>
<accession>D6WB01</accession>
<protein>
    <submittedName>
        <fullName evidence="2">Uncharacterized protein</fullName>
    </submittedName>
</protein>
<dbReference type="Proteomes" id="UP000007266">
    <property type="component" value="Linkage group 2"/>
</dbReference>
<reference evidence="2 3" key="2">
    <citation type="journal article" date="2010" name="Nucleic Acids Res.">
        <title>BeetleBase in 2010: revisions to provide comprehensive genomic information for Tribolium castaneum.</title>
        <authorList>
            <person name="Kim H.S."/>
            <person name="Murphy T."/>
            <person name="Xia J."/>
            <person name="Caragea D."/>
            <person name="Park Y."/>
            <person name="Beeman R.W."/>
            <person name="Lorenzen M.D."/>
            <person name="Butcher S."/>
            <person name="Manak J.R."/>
            <person name="Brown S.J."/>
        </authorList>
    </citation>
    <scope>GENOME REANNOTATION</scope>
    <source>
        <strain evidence="2 3">Georgia GA2</strain>
    </source>
</reference>
<gene>
    <name evidence="2" type="primary">GLEAN_04536</name>
    <name evidence="2" type="ORF">TcasGA2_TC004536</name>
</gene>
<keyword evidence="3" id="KW-1185">Reference proteome</keyword>
<dbReference type="HOGENOM" id="CLU_1470053_0_0_1"/>
<reference evidence="2 3" key="1">
    <citation type="journal article" date="2008" name="Nature">
        <title>The genome of the model beetle and pest Tribolium castaneum.</title>
        <authorList>
            <consortium name="Tribolium Genome Sequencing Consortium"/>
            <person name="Richards S."/>
            <person name="Gibbs R.A."/>
            <person name="Weinstock G.M."/>
            <person name="Brown S.J."/>
            <person name="Denell R."/>
            <person name="Beeman R.W."/>
            <person name="Gibbs R."/>
            <person name="Beeman R.W."/>
            <person name="Brown S.J."/>
            <person name="Bucher G."/>
            <person name="Friedrich M."/>
            <person name="Grimmelikhuijzen C.J."/>
            <person name="Klingler M."/>
            <person name="Lorenzen M."/>
            <person name="Richards S."/>
            <person name="Roth S."/>
            <person name="Schroder R."/>
            <person name="Tautz D."/>
            <person name="Zdobnov E.M."/>
            <person name="Muzny D."/>
            <person name="Gibbs R.A."/>
            <person name="Weinstock G.M."/>
            <person name="Attaway T."/>
            <person name="Bell S."/>
            <person name="Buhay C.J."/>
            <person name="Chandrabose M.N."/>
            <person name="Chavez D."/>
            <person name="Clerk-Blankenburg K.P."/>
            <person name="Cree A."/>
            <person name="Dao M."/>
            <person name="Davis C."/>
            <person name="Chacko J."/>
            <person name="Dinh H."/>
            <person name="Dugan-Rocha S."/>
            <person name="Fowler G."/>
            <person name="Garner T.T."/>
            <person name="Garnes J."/>
            <person name="Gnirke A."/>
            <person name="Hawes A."/>
            <person name="Hernandez J."/>
            <person name="Hines S."/>
            <person name="Holder M."/>
            <person name="Hume J."/>
            <person name="Jhangiani S.N."/>
            <person name="Joshi V."/>
            <person name="Khan Z.M."/>
            <person name="Jackson L."/>
            <person name="Kovar C."/>
            <person name="Kowis A."/>
            <person name="Lee S."/>
            <person name="Lewis L.R."/>
            <person name="Margolis J."/>
            <person name="Morgan M."/>
            <person name="Nazareth L.V."/>
            <person name="Nguyen N."/>
            <person name="Okwuonu G."/>
            <person name="Parker D."/>
            <person name="Richards S."/>
            <person name="Ruiz S.J."/>
            <person name="Santibanez J."/>
            <person name="Savard J."/>
            <person name="Scherer S.E."/>
            <person name="Schneider B."/>
            <person name="Sodergren E."/>
            <person name="Tautz D."/>
            <person name="Vattahil S."/>
            <person name="Villasana D."/>
            <person name="White C.S."/>
            <person name="Wright R."/>
            <person name="Park Y."/>
            <person name="Beeman R.W."/>
            <person name="Lord J."/>
            <person name="Oppert B."/>
            <person name="Lorenzen M."/>
            <person name="Brown S."/>
            <person name="Wang L."/>
            <person name="Savard J."/>
            <person name="Tautz D."/>
            <person name="Richards S."/>
            <person name="Weinstock G."/>
            <person name="Gibbs R.A."/>
            <person name="Liu Y."/>
            <person name="Worley K."/>
            <person name="Weinstock G."/>
            <person name="Elsik C.G."/>
            <person name="Reese J.T."/>
            <person name="Elhaik E."/>
            <person name="Landan G."/>
            <person name="Graur D."/>
            <person name="Arensburger P."/>
            <person name="Atkinson P."/>
            <person name="Beeman R.W."/>
            <person name="Beidler J."/>
            <person name="Brown S.J."/>
            <person name="Demuth J.P."/>
            <person name="Drury D.W."/>
            <person name="Du Y.Z."/>
            <person name="Fujiwara H."/>
            <person name="Lorenzen M."/>
            <person name="Maselli V."/>
            <person name="Osanai M."/>
            <person name="Park Y."/>
            <person name="Robertson H.M."/>
            <person name="Tu Z."/>
            <person name="Wang J.J."/>
            <person name="Wang S."/>
            <person name="Richards S."/>
            <person name="Song H."/>
            <person name="Zhang L."/>
            <person name="Sodergren E."/>
            <person name="Werner D."/>
            <person name="Stanke M."/>
            <person name="Morgenstern B."/>
            <person name="Solovyev V."/>
            <person name="Kosarev P."/>
            <person name="Brown G."/>
            <person name="Chen H.C."/>
            <person name="Ermolaeva O."/>
            <person name="Hlavina W."/>
            <person name="Kapustin Y."/>
            <person name="Kiryutin B."/>
            <person name="Kitts P."/>
            <person name="Maglott D."/>
            <person name="Pruitt K."/>
            <person name="Sapojnikov V."/>
            <person name="Souvorov A."/>
            <person name="Mackey A.J."/>
            <person name="Waterhouse R.M."/>
            <person name="Wyder S."/>
            <person name="Zdobnov E.M."/>
            <person name="Zdobnov E.M."/>
            <person name="Wyder S."/>
            <person name="Kriventseva E.V."/>
            <person name="Kadowaki T."/>
            <person name="Bork P."/>
            <person name="Aranda M."/>
            <person name="Bao R."/>
            <person name="Beermann A."/>
            <person name="Berns N."/>
            <person name="Bolognesi R."/>
            <person name="Bonneton F."/>
            <person name="Bopp D."/>
            <person name="Brown S.J."/>
            <person name="Bucher G."/>
            <person name="Butts T."/>
            <person name="Chaumot A."/>
            <person name="Denell R.E."/>
            <person name="Ferrier D.E."/>
            <person name="Friedrich M."/>
            <person name="Gordon C.M."/>
            <person name="Jindra M."/>
            <person name="Klingler M."/>
            <person name="Lan Q."/>
            <person name="Lattorff H.M."/>
            <person name="Laudet V."/>
            <person name="von Levetsow C."/>
            <person name="Liu Z."/>
            <person name="Lutz R."/>
            <person name="Lynch J.A."/>
            <person name="da Fonseca R.N."/>
            <person name="Posnien N."/>
            <person name="Reuter R."/>
            <person name="Roth S."/>
            <person name="Savard J."/>
            <person name="Schinko J.B."/>
            <person name="Schmitt C."/>
            <person name="Schoppmeier M."/>
            <person name="Schroder R."/>
            <person name="Shippy T.D."/>
            <person name="Simonnet F."/>
            <person name="Marques-Souza H."/>
            <person name="Tautz D."/>
            <person name="Tomoyasu Y."/>
            <person name="Trauner J."/>
            <person name="Van der Zee M."/>
            <person name="Vervoort M."/>
            <person name="Wittkopp N."/>
            <person name="Wimmer E.A."/>
            <person name="Yang X."/>
            <person name="Jones A.K."/>
            <person name="Sattelle D.B."/>
            <person name="Ebert P.R."/>
            <person name="Nelson D."/>
            <person name="Scott J.G."/>
            <person name="Beeman R.W."/>
            <person name="Muthukrishnan S."/>
            <person name="Kramer K.J."/>
            <person name="Arakane Y."/>
            <person name="Beeman R.W."/>
            <person name="Zhu Q."/>
            <person name="Hogenkamp D."/>
            <person name="Dixit R."/>
            <person name="Oppert B."/>
            <person name="Jiang H."/>
            <person name="Zou Z."/>
            <person name="Marshall J."/>
            <person name="Elpidina E."/>
            <person name="Vinokurov K."/>
            <person name="Oppert C."/>
            <person name="Zou Z."/>
            <person name="Evans J."/>
            <person name="Lu Z."/>
            <person name="Zhao P."/>
            <person name="Sumathipala N."/>
            <person name="Altincicek B."/>
            <person name="Vilcinskas A."/>
            <person name="Williams M."/>
            <person name="Hultmark D."/>
            <person name="Hetru C."/>
            <person name="Jiang H."/>
            <person name="Grimmelikhuijzen C.J."/>
            <person name="Hauser F."/>
            <person name="Cazzamali G."/>
            <person name="Williamson M."/>
            <person name="Park Y."/>
            <person name="Li B."/>
            <person name="Tanaka Y."/>
            <person name="Predel R."/>
            <person name="Neupert S."/>
            <person name="Schachtner J."/>
            <person name="Verleyen P."/>
            <person name="Raible F."/>
            <person name="Bork P."/>
            <person name="Friedrich M."/>
            <person name="Walden K.K."/>
            <person name="Robertson H.M."/>
            <person name="Angeli S."/>
            <person name="Foret S."/>
            <person name="Bucher G."/>
            <person name="Schuetz S."/>
            <person name="Maleszka R."/>
            <person name="Wimmer E.A."/>
            <person name="Beeman R.W."/>
            <person name="Lorenzen M."/>
            <person name="Tomoyasu Y."/>
            <person name="Miller S.C."/>
            <person name="Grossmann D."/>
            <person name="Bucher G."/>
        </authorList>
    </citation>
    <scope>NUCLEOTIDE SEQUENCE [LARGE SCALE GENOMIC DNA]</scope>
    <source>
        <strain evidence="2 3">Georgia GA2</strain>
    </source>
</reference>
<feature type="region of interest" description="Disordered" evidence="1">
    <location>
        <begin position="164"/>
        <end position="184"/>
    </location>
</feature>
<proteinExistence type="predicted"/>
<name>D6WB01_TRICA</name>